<dbReference type="AlphaFoldDB" id="A0A5A5RJ94"/>
<keyword evidence="4" id="KW-0843">Virulence</keyword>
<dbReference type="SUPFAM" id="SSF51120">
    <property type="entry name" value="beta-Roll"/>
    <property type="match status" value="1"/>
</dbReference>
<evidence type="ECO:0000256" key="3">
    <source>
        <dbReference type="ARBA" id="ARBA00022737"/>
    </source>
</evidence>
<dbReference type="InterPro" id="IPR011049">
    <property type="entry name" value="Serralysin-like_metalloprot_C"/>
</dbReference>
<proteinExistence type="predicted"/>
<evidence type="ECO:0000256" key="5">
    <source>
        <dbReference type="ARBA" id="ARBA00023136"/>
    </source>
</evidence>
<dbReference type="GO" id="GO:0090729">
    <property type="term" value="F:toxin activity"/>
    <property type="evidence" value="ECO:0007669"/>
    <property type="project" value="UniProtKB-KW"/>
</dbReference>
<comment type="subcellular location">
    <subcellularLocation>
        <location evidence="1">Membrane</location>
    </subcellularLocation>
</comment>
<dbReference type="InterPro" id="IPR003995">
    <property type="entry name" value="RTX_toxin_determinant-A"/>
</dbReference>
<dbReference type="GO" id="GO:0005509">
    <property type="term" value="F:calcium ion binding"/>
    <property type="evidence" value="ECO:0007669"/>
    <property type="project" value="InterPro"/>
</dbReference>
<dbReference type="PRINTS" id="PR01488">
    <property type="entry name" value="RTXTOXINA"/>
</dbReference>
<evidence type="ECO:0000256" key="1">
    <source>
        <dbReference type="ARBA" id="ARBA00004370"/>
    </source>
</evidence>
<evidence type="ECO:0000256" key="4">
    <source>
        <dbReference type="ARBA" id="ARBA00023026"/>
    </source>
</evidence>
<evidence type="ECO:0000256" key="2">
    <source>
        <dbReference type="ARBA" id="ARBA00022656"/>
    </source>
</evidence>
<dbReference type="InterPro" id="IPR001343">
    <property type="entry name" value="Hemolysn_Ca-bd"/>
</dbReference>
<gene>
    <name evidence="6" type="ORF">MiTe_01817</name>
</gene>
<accession>A0A5A5RJ94</accession>
<dbReference type="PROSITE" id="PS00330">
    <property type="entry name" value="HEMOLYSIN_CALCIUM"/>
    <property type="match status" value="2"/>
</dbReference>
<organism evidence="6 7">
    <name type="scientific">Microcystis aeruginosa NIES-2520</name>
    <dbReference type="NCBI Taxonomy" id="2303982"/>
    <lineage>
        <taxon>Bacteria</taxon>
        <taxon>Bacillati</taxon>
        <taxon>Cyanobacteriota</taxon>
        <taxon>Cyanophyceae</taxon>
        <taxon>Oscillatoriophycideae</taxon>
        <taxon>Chroococcales</taxon>
        <taxon>Microcystaceae</taxon>
        <taxon>Microcystis</taxon>
    </lineage>
</organism>
<dbReference type="GO" id="GO:0005576">
    <property type="term" value="C:extracellular region"/>
    <property type="evidence" value="ECO:0007669"/>
    <property type="project" value="InterPro"/>
</dbReference>
<name>A0A5A5RJ94_MICAE</name>
<keyword evidence="2" id="KW-0800">Toxin</keyword>
<comment type="caution">
    <text evidence="6">The sequence shown here is derived from an EMBL/GenBank/DDBJ whole genome shotgun (WGS) entry which is preliminary data.</text>
</comment>
<reference evidence="6 7" key="1">
    <citation type="submission" date="2018-09" db="EMBL/GenBank/DDBJ databases">
        <title>Evolutionary history of phycoerythrin pigmentation in the water bloom-forming cyanobacterium Microcystis aeruginosa.</title>
        <authorList>
            <person name="Tanabe Y."/>
            <person name="Tanabe Y."/>
            <person name="Yamaguchi H."/>
        </authorList>
    </citation>
    <scope>NUCLEOTIDE SEQUENCE [LARGE SCALE GENOMIC DNA]</scope>
    <source>
        <strain evidence="6 7">NIES-2520</strain>
    </source>
</reference>
<dbReference type="InterPro" id="IPR018511">
    <property type="entry name" value="Hemolysin-typ_Ca-bd_CS"/>
</dbReference>
<evidence type="ECO:0000313" key="7">
    <source>
        <dbReference type="Proteomes" id="UP000324917"/>
    </source>
</evidence>
<dbReference type="GO" id="GO:0016020">
    <property type="term" value="C:membrane"/>
    <property type="evidence" value="ECO:0007669"/>
    <property type="project" value="UniProtKB-SubCell"/>
</dbReference>
<sequence>MAISTEVYASLNILYASQAPSASDISLWQTDPSLTSLTWEETVLVFANSAAAQQTYPLLAAPGAATDATRRQYVLEVFNNAYGLEEADLNVDEINYWVEWLSLTNPDGTPADSDGNGIPNILDFPIVLNQYQPAAIQQALLNRAEVALDFAAQFQLQGISSFTEEDYNTSWSILETVDASEASVTEALAANLLAAAQAGGAGNSVALTASQDDLTSNLFLAAPVNNFGQINQTLNSGDKLTGSGTNPTLTVLWTDVSFVGQSVLPTFTDVETLNVTNTGNGGLTILGASVTGLKNVNVADSISNFSLTDTQTAVEKVSLSRTASATTITIANAALAGDEDAVTLTLNEATGPLTLNPVSGTDGYEQLAIATEGLASVVALTAVGIEEVTITGDQDLTLTNALANTATKLDASEFEGDLSVISGTGTIDFTGGLGDDTFTVNGFTSADILDGGEGTNTLRVTAANAEGITTEDDNITNIQTLALADLDPTAINNGIGTAGATLRADLIGDEITTVNLEEGTAGAYTIRFNAGNNTLTTFANTGALNVQAEGTATTDALTLNIDGTAVPVNIDITVASLTLNNVDRPIEQLTINSNNAATSHTITGAVTLPDTTGVTNAITITGNSTLNIGGAVTADEIDASDMTNGAALVMNQGTPSTIAISITGSEGNDRLVGSGLRDSISGAGGNDTIVGGAGTDQLTGGGGIDTFFQAFADSAARSAISGAAADPFTAARTITFAPVGTSAVPNVDIIREFTGGANGDQLDLNFAAAAISGIGTASNALAANTNYFLSGNLTLSTGVFTITSDGGGADTLIIQGNGGADFFGGANASSIVLVGFNSNNLVGANII</sequence>
<dbReference type="RefSeq" id="WP_149986541.1">
    <property type="nucleotide sequence ID" value="NZ_BHVP01000026.1"/>
</dbReference>
<keyword evidence="5" id="KW-0472">Membrane</keyword>
<protein>
    <submittedName>
        <fullName evidence="6">Uncharacterized protein</fullName>
    </submittedName>
</protein>
<dbReference type="Proteomes" id="UP000324917">
    <property type="component" value="Unassembled WGS sequence"/>
</dbReference>
<evidence type="ECO:0000313" key="6">
    <source>
        <dbReference type="EMBL" id="GCA74989.1"/>
    </source>
</evidence>
<dbReference type="Gene3D" id="2.150.10.10">
    <property type="entry name" value="Serralysin-like metalloprotease, C-terminal"/>
    <property type="match status" value="1"/>
</dbReference>
<dbReference type="PRINTS" id="PR00313">
    <property type="entry name" value="CABNDNGRPT"/>
</dbReference>
<dbReference type="EMBL" id="BHVP01000026">
    <property type="protein sequence ID" value="GCA74989.1"/>
    <property type="molecule type" value="Genomic_DNA"/>
</dbReference>
<dbReference type="Pfam" id="PF00353">
    <property type="entry name" value="HemolysinCabind"/>
    <property type="match status" value="1"/>
</dbReference>
<keyword evidence="3" id="KW-0677">Repeat</keyword>